<keyword evidence="7" id="KW-0812">Transmembrane</keyword>
<keyword evidence="7" id="KW-0645">Protease</keyword>
<dbReference type="InterPro" id="IPR019533">
    <property type="entry name" value="Peptidase_S26"/>
</dbReference>
<protein>
    <recommendedName>
        <fullName evidence="4 7">Signal peptidase I</fullName>
        <ecNumber evidence="3 7">3.4.21.89</ecNumber>
    </recommendedName>
</protein>
<reference evidence="10 11" key="1">
    <citation type="submission" date="2018-04" db="EMBL/GenBank/DDBJ databases">
        <title>Genomic Encyclopedia of Type Strains, Phase III (KMG-III): the genomes of soil and plant-associated and newly described type strains.</title>
        <authorList>
            <person name="Whitman W."/>
        </authorList>
    </citation>
    <scope>NUCLEOTIDE SEQUENCE [LARGE SCALE GENOMIC DNA]</scope>
    <source>
        <strain evidence="10 11">NW12</strain>
    </source>
</reference>
<dbReference type="PANTHER" id="PTHR43390:SF1">
    <property type="entry name" value="CHLOROPLAST PROCESSING PEPTIDASE"/>
    <property type="match status" value="1"/>
</dbReference>
<feature type="compositionally biased region" description="Basic and acidic residues" evidence="8">
    <location>
        <begin position="1"/>
        <end position="12"/>
    </location>
</feature>
<evidence type="ECO:0000256" key="2">
    <source>
        <dbReference type="ARBA" id="ARBA00009370"/>
    </source>
</evidence>
<keyword evidence="7" id="KW-1133">Transmembrane helix</keyword>
<feature type="active site" evidence="6">
    <location>
        <position position="160"/>
    </location>
</feature>
<feature type="transmembrane region" description="Helical" evidence="7">
    <location>
        <begin position="55"/>
        <end position="75"/>
    </location>
</feature>
<keyword evidence="11" id="KW-1185">Reference proteome</keyword>
<gene>
    <name evidence="10" type="ORF">C8J24_0935</name>
</gene>
<dbReference type="PANTHER" id="PTHR43390">
    <property type="entry name" value="SIGNAL PEPTIDASE I"/>
    <property type="match status" value="1"/>
</dbReference>
<accession>A0A2T4YUQ6</accession>
<dbReference type="EMBL" id="PZZN01000001">
    <property type="protein sequence ID" value="PTM47536.1"/>
    <property type="molecule type" value="Genomic_DNA"/>
</dbReference>
<dbReference type="InterPro" id="IPR036286">
    <property type="entry name" value="LexA/Signal_pep-like_sf"/>
</dbReference>
<dbReference type="Gene3D" id="2.10.109.10">
    <property type="entry name" value="Umud Fragment, subunit A"/>
    <property type="match status" value="1"/>
</dbReference>
<evidence type="ECO:0000313" key="11">
    <source>
        <dbReference type="Proteomes" id="UP000240996"/>
    </source>
</evidence>
<dbReference type="InterPro" id="IPR000223">
    <property type="entry name" value="Pept_S26A_signal_pept_1"/>
</dbReference>
<proteinExistence type="inferred from homology"/>
<evidence type="ECO:0000256" key="7">
    <source>
        <dbReference type="RuleBase" id="RU362042"/>
    </source>
</evidence>
<comment type="caution">
    <text evidence="10">The sequence shown here is derived from an EMBL/GenBank/DDBJ whole genome shotgun (WGS) entry which is preliminary data.</text>
</comment>
<feature type="domain" description="Peptidase S26" evidence="9">
    <location>
        <begin position="52"/>
        <end position="298"/>
    </location>
</feature>
<dbReference type="RefSeq" id="WP_107930647.1">
    <property type="nucleotide sequence ID" value="NZ_PZZN01000001.1"/>
</dbReference>
<dbReference type="GO" id="GO:0016020">
    <property type="term" value="C:membrane"/>
    <property type="evidence" value="ECO:0007669"/>
    <property type="project" value="UniProtKB-SubCell"/>
</dbReference>
<evidence type="ECO:0000256" key="8">
    <source>
        <dbReference type="SAM" id="MobiDB-lite"/>
    </source>
</evidence>
<dbReference type="Pfam" id="PF10502">
    <property type="entry name" value="Peptidase_S26"/>
    <property type="match status" value="1"/>
</dbReference>
<feature type="active site" evidence="6">
    <location>
        <position position="79"/>
    </location>
</feature>
<comment type="subcellular location">
    <subcellularLocation>
        <location evidence="7">Membrane</location>
        <topology evidence="7">Single-pass type II membrane protein</topology>
    </subcellularLocation>
</comment>
<dbReference type="GO" id="GO:0004252">
    <property type="term" value="F:serine-type endopeptidase activity"/>
    <property type="evidence" value="ECO:0007669"/>
    <property type="project" value="InterPro"/>
</dbReference>
<dbReference type="InterPro" id="IPR019757">
    <property type="entry name" value="Pept_S26A_signal_pept_1_Lys-AS"/>
</dbReference>
<dbReference type="NCBIfam" id="TIGR02227">
    <property type="entry name" value="sigpep_I_bact"/>
    <property type="match status" value="1"/>
</dbReference>
<comment type="catalytic activity">
    <reaction evidence="1 7">
        <text>Cleavage of hydrophobic, N-terminal signal or leader sequences from secreted and periplasmic proteins.</text>
        <dbReference type="EC" id="3.4.21.89"/>
    </reaction>
</comment>
<dbReference type="PRINTS" id="PR00727">
    <property type="entry name" value="LEADERPTASE"/>
</dbReference>
<dbReference type="PROSITE" id="PS00760">
    <property type="entry name" value="SPASE_I_2"/>
    <property type="match status" value="1"/>
</dbReference>
<dbReference type="AlphaFoldDB" id="A0A2T4YUQ6"/>
<feature type="region of interest" description="Disordered" evidence="8">
    <location>
        <begin position="1"/>
        <end position="42"/>
    </location>
</feature>
<evidence type="ECO:0000256" key="4">
    <source>
        <dbReference type="ARBA" id="ARBA00019232"/>
    </source>
</evidence>
<dbReference type="Proteomes" id="UP000240996">
    <property type="component" value="Unassembled WGS sequence"/>
</dbReference>
<evidence type="ECO:0000259" key="9">
    <source>
        <dbReference type="Pfam" id="PF10502"/>
    </source>
</evidence>
<comment type="similarity">
    <text evidence="2 7">Belongs to the peptidase S26 family.</text>
</comment>
<evidence type="ECO:0000313" key="10">
    <source>
        <dbReference type="EMBL" id="PTM47536.1"/>
    </source>
</evidence>
<dbReference type="GO" id="GO:0009003">
    <property type="term" value="F:signal peptidase activity"/>
    <property type="evidence" value="ECO:0007669"/>
    <property type="project" value="UniProtKB-EC"/>
</dbReference>
<evidence type="ECO:0000256" key="5">
    <source>
        <dbReference type="ARBA" id="ARBA00022801"/>
    </source>
</evidence>
<dbReference type="EC" id="3.4.21.89" evidence="3 7"/>
<dbReference type="GO" id="GO:0006465">
    <property type="term" value="P:signal peptide processing"/>
    <property type="evidence" value="ECO:0007669"/>
    <property type="project" value="InterPro"/>
</dbReference>
<keyword evidence="7" id="KW-0472">Membrane</keyword>
<dbReference type="CDD" id="cd06530">
    <property type="entry name" value="S26_SPase_I"/>
    <property type="match status" value="1"/>
</dbReference>
<keyword evidence="5 7" id="KW-0378">Hydrolase</keyword>
<organism evidence="10 11">
    <name type="scientific">Sphingomonas aerolata</name>
    <dbReference type="NCBI Taxonomy" id="185951"/>
    <lineage>
        <taxon>Bacteria</taxon>
        <taxon>Pseudomonadati</taxon>
        <taxon>Pseudomonadota</taxon>
        <taxon>Alphaproteobacteria</taxon>
        <taxon>Sphingomonadales</taxon>
        <taxon>Sphingomonadaceae</taxon>
        <taxon>Sphingomonas</taxon>
    </lineage>
</organism>
<feature type="compositionally biased region" description="Low complexity" evidence="8">
    <location>
        <begin position="30"/>
        <end position="39"/>
    </location>
</feature>
<evidence type="ECO:0000256" key="1">
    <source>
        <dbReference type="ARBA" id="ARBA00000677"/>
    </source>
</evidence>
<dbReference type="SUPFAM" id="SSF51306">
    <property type="entry name" value="LexA/Signal peptidase"/>
    <property type="match status" value="1"/>
</dbReference>
<sequence>MKEAALDGKESLENPAASRVGATPVPPPGNDGSPPTTTTAPVRRGTDWWGEVKGIFWLVLVVLGFHSFIAKPFYIPSESMLPGLRIGDRLVVTKFAYGWSFVSPTIPNPVAIFKSVVLRQQEDSWSVQIPFIKGRLFGSLPTRGDVVIVTPPGTQNDYIKRVIGLPGDRLEVRGGTVILNGVPVKRGPVHDTLIPVDTNSPCSEDEYPGARETRADGAMICRLPTITETLPNGRRFDTIEMGWSPGDDYGPITIPAAHVFLMGDNRDRSADSRFALTQLGLGGPVPYENLGGRAEFITFSLDGDATYNPLTWWGSLRSDRAGTSLHPATAN</sequence>
<evidence type="ECO:0000256" key="3">
    <source>
        <dbReference type="ARBA" id="ARBA00013208"/>
    </source>
</evidence>
<evidence type="ECO:0000256" key="6">
    <source>
        <dbReference type="PIRSR" id="PIRSR600223-1"/>
    </source>
</evidence>
<name>A0A2T4YUQ6_9SPHN</name>